<dbReference type="GO" id="GO:0006423">
    <property type="term" value="P:cysteinyl-tRNA aminoacylation"/>
    <property type="evidence" value="ECO:0007669"/>
    <property type="project" value="InterPro"/>
</dbReference>
<dbReference type="PANTHER" id="PTHR10890">
    <property type="entry name" value="CYSTEINYL-TRNA SYNTHETASE"/>
    <property type="match status" value="1"/>
</dbReference>
<gene>
    <name evidence="3" type="ORF">METZ01_LOCUS466806</name>
</gene>
<proteinExistence type="predicted"/>
<dbReference type="InterPro" id="IPR009080">
    <property type="entry name" value="tRNAsynth_Ia_anticodon-bd"/>
</dbReference>
<dbReference type="GO" id="GO:0004817">
    <property type="term" value="F:cysteine-tRNA ligase activity"/>
    <property type="evidence" value="ECO:0007669"/>
    <property type="project" value="InterPro"/>
</dbReference>
<sequence length="170" mass="19568">MFFISGNYKNPLEYNTDLIASNERAIMRLKNTSQLKSSENVDHLNTSTFVKNFHDAMQSDLNTSMALGTIFELSKAINQANTQNLNIKKAQVDLNNLLEILGININEERINDKKINFDKVDQKWIKSQIELRNKYRKLKNFSDADAVRKELLSKGISLLDSRNGTEWTIQ</sequence>
<dbReference type="InterPro" id="IPR024909">
    <property type="entry name" value="Cys-tRNA/MSH_ligase"/>
</dbReference>
<dbReference type="Gene3D" id="1.20.120.1910">
    <property type="entry name" value="Cysteine-tRNA ligase, C-terminal anti-codon recognition domain"/>
    <property type="match status" value="1"/>
</dbReference>
<organism evidence="3">
    <name type="scientific">marine metagenome</name>
    <dbReference type="NCBI Taxonomy" id="408172"/>
    <lineage>
        <taxon>unclassified sequences</taxon>
        <taxon>metagenomes</taxon>
        <taxon>ecological metagenomes</taxon>
    </lineage>
</organism>
<dbReference type="PANTHER" id="PTHR10890:SF3">
    <property type="entry name" value="CYSTEINE--TRNA LIGASE, CYTOPLASMIC"/>
    <property type="match status" value="1"/>
</dbReference>
<reference evidence="3" key="1">
    <citation type="submission" date="2018-05" db="EMBL/GenBank/DDBJ databases">
        <authorList>
            <person name="Lanie J.A."/>
            <person name="Ng W.-L."/>
            <person name="Kazmierczak K.M."/>
            <person name="Andrzejewski T.M."/>
            <person name="Davidsen T.M."/>
            <person name="Wayne K.J."/>
            <person name="Tettelin H."/>
            <person name="Glass J.I."/>
            <person name="Rusch D."/>
            <person name="Podicherti R."/>
            <person name="Tsui H.-C.T."/>
            <person name="Winkler M.E."/>
        </authorList>
    </citation>
    <scope>NUCLEOTIDE SEQUENCE</scope>
</reference>
<dbReference type="AlphaFoldDB" id="A0A383B1W1"/>
<evidence type="ECO:0000256" key="1">
    <source>
        <dbReference type="ARBA" id="ARBA00004496"/>
    </source>
</evidence>
<name>A0A383B1W1_9ZZZZ</name>
<feature type="domain" description="Cysteinyl-tRNA synthetase class Ia DALR" evidence="2">
    <location>
        <begin position="52"/>
        <end position="109"/>
    </location>
</feature>
<dbReference type="GO" id="GO:0005829">
    <property type="term" value="C:cytosol"/>
    <property type="evidence" value="ECO:0007669"/>
    <property type="project" value="TreeGrafter"/>
</dbReference>
<evidence type="ECO:0000259" key="2">
    <source>
        <dbReference type="SMART" id="SM00840"/>
    </source>
</evidence>
<dbReference type="EMBL" id="UINC01196790">
    <property type="protein sequence ID" value="SVE13952.1"/>
    <property type="molecule type" value="Genomic_DNA"/>
</dbReference>
<dbReference type="InterPro" id="IPR015273">
    <property type="entry name" value="Cys-tRNA-synt_Ia_DALR"/>
</dbReference>
<protein>
    <recommendedName>
        <fullName evidence="2">Cysteinyl-tRNA synthetase class Ia DALR domain-containing protein</fullName>
    </recommendedName>
</protein>
<dbReference type="SMART" id="SM00840">
    <property type="entry name" value="DALR_2"/>
    <property type="match status" value="1"/>
</dbReference>
<comment type="subcellular location">
    <subcellularLocation>
        <location evidence="1">Cytoplasm</location>
    </subcellularLocation>
</comment>
<dbReference type="SUPFAM" id="SSF47323">
    <property type="entry name" value="Anticodon-binding domain of a subclass of class I aminoacyl-tRNA synthetases"/>
    <property type="match status" value="1"/>
</dbReference>
<dbReference type="Pfam" id="PF09190">
    <property type="entry name" value="DALR_2"/>
    <property type="match status" value="1"/>
</dbReference>
<accession>A0A383B1W1</accession>
<evidence type="ECO:0000313" key="3">
    <source>
        <dbReference type="EMBL" id="SVE13952.1"/>
    </source>
</evidence>
<dbReference type="GO" id="GO:0005524">
    <property type="term" value="F:ATP binding"/>
    <property type="evidence" value="ECO:0007669"/>
    <property type="project" value="InterPro"/>
</dbReference>